<accession>A0A067S4H1</accession>
<sequence length="207" mass="23497">MSSFAPALVPISKFSQELGTLLTASLVELRKGPEDRVKGALWEKEIMAKIVGKPKLFGTNQAQHHQLNFLEHITQTSLISVEDAVDLNADKDDINMEEGHQNSSVTNSPPRKRSRKAPERISQQETSVSADIPVLSVKFQEFNQMPILSKNQIDWNNILQANPDFWILKCQSWKSLLDSAYQFREAFKGNEKSKVWYLFTGFLEEGC</sequence>
<organism evidence="2 3">
    <name type="scientific">Galerina marginata (strain CBS 339.88)</name>
    <dbReference type="NCBI Taxonomy" id="685588"/>
    <lineage>
        <taxon>Eukaryota</taxon>
        <taxon>Fungi</taxon>
        <taxon>Dikarya</taxon>
        <taxon>Basidiomycota</taxon>
        <taxon>Agaricomycotina</taxon>
        <taxon>Agaricomycetes</taxon>
        <taxon>Agaricomycetidae</taxon>
        <taxon>Agaricales</taxon>
        <taxon>Agaricineae</taxon>
        <taxon>Strophariaceae</taxon>
        <taxon>Galerina</taxon>
    </lineage>
</organism>
<evidence type="ECO:0000313" key="3">
    <source>
        <dbReference type="Proteomes" id="UP000027222"/>
    </source>
</evidence>
<feature type="region of interest" description="Disordered" evidence="1">
    <location>
        <begin position="95"/>
        <end position="127"/>
    </location>
</feature>
<evidence type="ECO:0000256" key="1">
    <source>
        <dbReference type="SAM" id="MobiDB-lite"/>
    </source>
</evidence>
<proteinExistence type="predicted"/>
<dbReference type="HOGENOM" id="CLU_046441_0_0_1"/>
<reference evidence="3" key="1">
    <citation type="journal article" date="2014" name="Proc. Natl. Acad. Sci. U.S.A.">
        <title>Extensive sampling of basidiomycete genomes demonstrates inadequacy of the white-rot/brown-rot paradigm for wood decay fungi.</title>
        <authorList>
            <person name="Riley R."/>
            <person name="Salamov A.A."/>
            <person name="Brown D.W."/>
            <person name="Nagy L.G."/>
            <person name="Floudas D."/>
            <person name="Held B.W."/>
            <person name="Levasseur A."/>
            <person name="Lombard V."/>
            <person name="Morin E."/>
            <person name="Otillar R."/>
            <person name="Lindquist E.A."/>
            <person name="Sun H."/>
            <person name="LaButti K.M."/>
            <person name="Schmutz J."/>
            <person name="Jabbour D."/>
            <person name="Luo H."/>
            <person name="Baker S.E."/>
            <person name="Pisabarro A.G."/>
            <person name="Walton J.D."/>
            <person name="Blanchette R.A."/>
            <person name="Henrissat B."/>
            <person name="Martin F."/>
            <person name="Cullen D."/>
            <person name="Hibbett D.S."/>
            <person name="Grigoriev I.V."/>
        </authorList>
    </citation>
    <scope>NUCLEOTIDE SEQUENCE [LARGE SCALE GENOMIC DNA]</scope>
    <source>
        <strain evidence="3">CBS 339.88</strain>
    </source>
</reference>
<gene>
    <name evidence="2" type="ORF">GALMADRAFT_217425</name>
</gene>
<dbReference type="Proteomes" id="UP000027222">
    <property type="component" value="Unassembled WGS sequence"/>
</dbReference>
<keyword evidence="3" id="KW-1185">Reference proteome</keyword>
<dbReference type="AlphaFoldDB" id="A0A067S4H1"/>
<protein>
    <submittedName>
        <fullName evidence="2">Uncharacterized protein</fullName>
    </submittedName>
</protein>
<evidence type="ECO:0000313" key="2">
    <source>
        <dbReference type="EMBL" id="KDR65701.1"/>
    </source>
</evidence>
<dbReference type="EMBL" id="KL142435">
    <property type="protein sequence ID" value="KDR65701.1"/>
    <property type="molecule type" value="Genomic_DNA"/>
</dbReference>
<name>A0A067S4H1_GALM3</name>